<accession>A0ABY8Q1T0</accession>
<dbReference type="InterPro" id="IPR033942">
    <property type="entry name" value="IMPase"/>
</dbReference>
<evidence type="ECO:0000256" key="2">
    <source>
        <dbReference type="ARBA" id="ARBA00001946"/>
    </source>
</evidence>
<keyword evidence="6 7" id="KW-0460">Magnesium</keyword>
<protein>
    <recommendedName>
        <fullName evidence="7">Inositol-1-monophosphatase</fullName>
        <ecNumber evidence="7">3.1.3.25</ecNumber>
    </recommendedName>
</protein>
<dbReference type="PROSITE" id="PS00629">
    <property type="entry name" value="IMP_1"/>
    <property type="match status" value="1"/>
</dbReference>
<proteinExistence type="inferred from homology"/>
<evidence type="ECO:0000256" key="7">
    <source>
        <dbReference type="RuleBase" id="RU364068"/>
    </source>
</evidence>
<comment type="similarity">
    <text evidence="3 7">Belongs to the inositol monophosphatase superfamily.</text>
</comment>
<keyword evidence="9" id="KW-1185">Reference proteome</keyword>
<keyword evidence="5 7" id="KW-0378">Hydrolase</keyword>
<reference evidence="8 9" key="1">
    <citation type="submission" date="2023-04" db="EMBL/GenBank/DDBJ databases">
        <title>YMD61, complete Genome.</title>
        <authorList>
            <person name="Zhang J."/>
        </authorList>
    </citation>
    <scope>NUCLEOTIDE SEQUENCE [LARGE SCALE GENOMIC DNA]</scope>
    <source>
        <strain evidence="8 9">YMD61</strain>
    </source>
</reference>
<dbReference type="InterPro" id="IPR020583">
    <property type="entry name" value="Inositol_monoP_metal-BS"/>
</dbReference>
<dbReference type="InterPro" id="IPR022337">
    <property type="entry name" value="Inositol_monophosphatase_SuhB"/>
</dbReference>
<evidence type="ECO:0000256" key="4">
    <source>
        <dbReference type="ARBA" id="ARBA00022723"/>
    </source>
</evidence>
<dbReference type="EMBL" id="CP124535">
    <property type="protein sequence ID" value="WGV14754.1"/>
    <property type="molecule type" value="Genomic_DNA"/>
</dbReference>
<sequence length="265" mass="28339">MTDWEGDLALAVAAAEDAGVALLRHHRARDRLRVKEKRAGDFVSEADREAEALLKRRLLGARPGDGWLGEEMGEVAGNERRWVVDPLDGTTNFLRGLPYWCVSVALEVEGRPRLGVIHDPLHGETFSAAPGTGLRVNGRLLPSASRVGMSGALFGTGIPFGGMAHIATHAADIARLMPHCAGVRRTGASALDLAYVAAGRLDGFWERRLRPWDVAAGLALMAEAGVQVEGMAEDEDPWATGSVLCATPSLFDAFAALVRDQVSRA</sequence>
<evidence type="ECO:0000313" key="8">
    <source>
        <dbReference type="EMBL" id="WGV14754.1"/>
    </source>
</evidence>
<organism evidence="8 9">
    <name type="scientific">Fuscovulum ytuae</name>
    <dbReference type="NCBI Taxonomy" id="3042299"/>
    <lineage>
        <taxon>Bacteria</taxon>
        <taxon>Pseudomonadati</taxon>
        <taxon>Pseudomonadota</taxon>
        <taxon>Alphaproteobacteria</taxon>
        <taxon>Rhodobacterales</taxon>
        <taxon>Paracoccaceae</taxon>
        <taxon>Fuscovulum</taxon>
    </lineage>
</organism>
<dbReference type="PRINTS" id="PR00377">
    <property type="entry name" value="IMPHPHTASES"/>
</dbReference>
<comment type="cofactor">
    <cofactor evidence="2 7">
        <name>Mg(2+)</name>
        <dbReference type="ChEBI" id="CHEBI:18420"/>
    </cofactor>
</comment>
<evidence type="ECO:0000256" key="1">
    <source>
        <dbReference type="ARBA" id="ARBA00001033"/>
    </source>
</evidence>
<gene>
    <name evidence="8" type="ORF">QF092_10645</name>
</gene>
<dbReference type="GO" id="GO:0016787">
    <property type="term" value="F:hydrolase activity"/>
    <property type="evidence" value="ECO:0007669"/>
    <property type="project" value="UniProtKB-KW"/>
</dbReference>
<dbReference type="PANTHER" id="PTHR20854:SF4">
    <property type="entry name" value="INOSITOL-1-MONOPHOSPHATASE-RELATED"/>
    <property type="match status" value="1"/>
</dbReference>
<dbReference type="EC" id="3.1.3.25" evidence="7"/>
<dbReference type="CDD" id="cd01639">
    <property type="entry name" value="IMPase"/>
    <property type="match status" value="1"/>
</dbReference>
<dbReference type="SUPFAM" id="SSF56655">
    <property type="entry name" value="Carbohydrate phosphatase"/>
    <property type="match status" value="1"/>
</dbReference>
<dbReference type="Proteomes" id="UP001230978">
    <property type="component" value="Chromosome"/>
</dbReference>
<evidence type="ECO:0000256" key="5">
    <source>
        <dbReference type="ARBA" id="ARBA00022801"/>
    </source>
</evidence>
<evidence type="ECO:0000256" key="6">
    <source>
        <dbReference type="ARBA" id="ARBA00022842"/>
    </source>
</evidence>
<comment type="catalytic activity">
    <reaction evidence="1 7">
        <text>a myo-inositol phosphate + H2O = myo-inositol + phosphate</text>
        <dbReference type="Rhea" id="RHEA:24056"/>
        <dbReference type="ChEBI" id="CHEBI:15377"/>
        <dbReference type="ChEBI" id="CHEBI:17268"/>
        <dbReference type="ChEBI" id="CHEBI:43474"/>
        <dbReference type="ChEBI" id="CHEBI:84139"/>
        <dbReference type="EC" id="3.1.3.25"/>
    </reaction>
</comment>
<dbReference type="PRINTS" id="PR01959">
    <property type="entry name" value="SBIMPHPHTASE"/>
</dbReference>
<dbReference type="InterPro" id="IPR000760">
    <property type="entry name" value="Inositol_monophosphatase-like"/>
</dbReference>
<evidence type="ECO:0000256" key="3">
    <source>
        <dbReference type="ARBA" id="ARBA00009759"/>
    </source>
</evidence>
<dbReference type="Gene3D" id="3.30.540.10">
    <property type="entry name" value="Fructose-1,6-Bisphosphatase, subunit A, domain 1"/>
    <property type="match status" value="1"/>
</dbReference>
<dbReference type="PANTHER" id="PTHR20854">
    <property type="entry name" value="INOSITOL MONOPHOSPHATASE"/>
    <property type="match status" value="1"/>
</dbReference>
<dbReference type="Pfam" id="PF00459">
    <property type="entry name" value="Inositol_P"/>
    <property type="match status" value="1"/>
</dbReference>
<dbReference type="Gene3D" id="3.40.190.80">
    <property type="match status" value="1"/>
</dbReference>
<keyword evidence="4 7" id="KW-0479">Metal-binding</keyword>
<name>A0ABY8Q1T0_9RHOB</name>
<dbReference type="RefSeq" id="WP_281463882.1">
    <property type="nucleotide sequence ID" value="NZ_CP124535.1"/>
</dbReference>
<evidence type="ECO:0000313" key="9">
    <source>
        <dbReference type="Proteomes" id="UP001230978"/>
    </source>
</evidence>